<dbReference type="EMBL" id="SLWA01000018">
    <property type="protein sequence ID" value="TCN50016.1"/>
    <property type="molecule type" value="Genomic_DNA"/>
</dbReference>
<accession>A0A4Y7U5J9</accession>
<reference evidence="1 3" key="1">
    <citation type="journal article" date="2015" name="Stand. Genomic Sci.">
        <title>Genomic Encyclopedia of Bacterial and Archaeal Type Strains, Phase III: the genomes of soil and plant-associated and newly described type strains.</title>
        <authorList>
            <person name="Whitman W.B."/>
            <person name="Woyke T."/>
            <person name="Klenk H.P."/>
            <person name="Zhou Y."/>
            <person name="Lilburn T.G."/>
            <person name="Beck B.J."/>
            <person name="De Vos P."/>
            <person name="Vandamme P."/>
            <person name="Eisen J.A."/>
            <person name="Garrity G."/>
            <person name="Hugenholtz P."/>
            <person name="Kyrpides N.C."/>
        </authorList>
    </citation>
    <scope>NUCLEOTIDE SEQUENCE [LARGE SCALE GENOMIC DNA]</scope>
    <source>
        <strain evidence="1 3">P5626</strain>
    </source>
</reference>
<evidence type="ECO:0000313" key="1">
    <source>
        <dbReference type="EMBL" id="TCN50016.1"/>
    </source>
</evidence>
<keyword evidence="3" id="KW-1185">Reference proteome</keyword>
<evidence type="ECO:0000313" key="4">
    <source>
        <dbReference type="Proteomes" id="UP000298340"/>
    </source>
</evidence>
<dbReference type="RefSeq" id="WP_132038338.1">
    <property type="nucleotide sequence ID" value="NZ_QWDN01000017.1"/>
</dbReference>
<protein>
    <submittedName>
        <fullName evidence="2">Uncharacterized protein</fullName>
    </submittedName>
</protein>
<dbReference type="Proteomes" id="UP000298340">
    <property type="component" value="Unassembled WGS sequence"/>
</dbReference>
<evidence type="ECO:0000313" key="2">
    <source>
        <dbReference type="EMBL" id="TEB41713.1"/>
    </source>
</evidence>
<gene>
    <name evidence="2" type="ORF">D0809_24020</name>
    <name evidence="1" type="ORF">EV142_11813</name>
</gene>
<dbReference type="OrthoDB" id="1357589at2"/>
<proteinExistence type="predicted"/>
<organism evidence="2 4">
    <name type="scientific">Flavobacterium circumlabens</name>
    <dbReference type="NCBI Taxonomy" id="2133765"/>
    <lineage>
        <taxon>Bacteria</taxon>
        <taxon>Pseudomonadati</taxon>
        <taxon>Bacteroidota</taxon>
        <taxon>Flavobacteriia</taxon>
        <taxon>Flavobacteriales</taxon>
        <taxon>Flavobacteriaceae</taxon>
        <taxon>Flavobacterium</taxon>
    </lineage>
</organism>
<reference evidence="1" key="3">
    <citation type="submission" date="2019-03" db="EMBL/GenBank/DDBJ databases">
        <authorList>
            <person name="Whitman W."/>
            <person name="Huntemann M."/>
            <person name="Clum A."/>
            <person name="Pillay M."/>
            <person name="Palaniappan K."/>
            <person name="Varghese N."/>
            <person name="Mikhailova N."/>
            <person name="Stamatis D."/>
            <person name="Reddy T."/>
            <person name="Daum C."/>
            <person name="Shapiro N."/>
            <person name="Ivanova N."/>
            <person name="Kyrpides N."/>
            <person name="Woyke T."/>
        </authorList>
    </citation>
    <scope>NUCLEOTIDE SEQUENCE</scope>
    <source>
        <strain evidence="1">P5626</strain>
    </source>
</reference>
<sequence length="180" mass="20965">MKNIILIIFSFVFLNCGRNYEIEEDKAINDIVNDYLKNSRESNINVGEKNVFISDALIPISQIKEDDELMFINNSFKPSDSIIFYQIVNSNTFKNLKYREFNKGNLQLDKPYKQSKKSDLKVTDENVLKIIKLSRICFDDNMENGVAVIEYMVGNEYTTENGYNGALLLKKVNNKWTYVR</sequence>
<comment type="caution">
    <text evidence="2">The sequence shown here is derived from an EMBL/GenBank/DDBJ whole genome shotgun (WGS) entry which is preliminary data.</text>
</comment>
<evidence type="ECO:0000313" key="3">
    <source>
        <dbReference type="Proteomes" id="UP000295270"/>
    </source>
</evidence>
<dbReference type="AlphaFoldDB" id="A0A4Y7U5J9"/>
<dbReference type="EMBL" id="QWDN01000017">
    <property type="protein sequence ID" value="TEB41713.1"/>
    <property type="molecule type" value="Genomic_DNA"/>
</dbReference>
<name>A0A4Y7U5J9_9FLAO</name>
<dbReference type="Proteomes" id="UP000295270">
    <property type="component" value="Unassembled WGS sequence"/>
</dbReference>
<reference evidence="2 4" key="2">
    <citation type="journal article" date="2018" name="Syst. Appl. Microbiol.">
        <title>Flavobacterium circumlabens sp. nov. and Flavobacterium cupreum sp. nov., two psychrotrophic species isolated from Antarctic environmental samples.</title>
        <authorList>
            <person name="Kralova S."/>
            <person name="Busse H.J."/>
            <person name="Svec P."/>
            <person name="Maslanova I."/>
            <person name="Stankova E."/>
            <person name="Bartak M."/>
            <person name="Sedlacek I."/>
        </authorList>
    </citation>
    <scope>NUCLEOTIDE SEQUENCE [LARGE SCALE GENOMIC DNA]</scope>
    <source>
        <strain evidence="2 4">CCM 8828</strain>
    </source>
</reference>